<accession>A0A1G9ED61</accession>
<evidence type="ECO:0000256" key="1">
    <source>
        <dbReference type="ARBA" id="ARBA00010211"/>
    </source>
</evidence>
<dbReference type="PANTHER" id="PTHR11820:SF7">
    <property type="entry name" value="ACYLPYRUVASE FAHD1, MITOCHONDRIAL"/>
    <property type="match status" value="1"/>
</dbReference>
<dbReference type="GO" id="GO:0019752">
    <property type="term" value="P:carboxylic acid metabolic process"/>
    <property type="evidence" value="ECO:0007669"/>
    <property type="project" value="UniProtKB-ARBA"/>
</dbReference>
<keyword evidence="5" id="KW-1185">Reference proteome</keyword>
<dbReference type="FunFam" id="3.90.850.10:FF:000002">
    <property type="entry name" value="2-hydroxyhepta-2,4-diene-1,7-dioate isomerase"/>
    <property type="match status" value="1"/>
</dbReference>
<dbReference type="GO" id="GO:0016853">
    <property type="term" value="F:isomerase activity"/>
    <property type="evidence" value="ECO:0007669"/>
    <property type="project" value="UniProtKB-ARBA"/>
</dbReference>
<organism evidence="4 5">
    <name type="scientific">Lacicoccus qingdaonensis</name>
    <dbReference type="NCBI Taxonomy" id="576118"/>
    <lineage>
        <taxon>Bacteria</taxon>
        <taxon>Bacillati</taxon>
        <taxon>Bacillota</taxon>
        <taxon>Bacilli</taxon>
        <taxon>Bacillales</taxon>
        <taxon>Salinicoccaceae</taxon>
        <taxon>Lacicoccus</taxon>
    </lineage>
</organism>
<dbReference type="PANTHER" id="PTHR11820">
    <property type="entry name" value="ACYLPYRUVASE"/>
    <property type="match status" value="1"/>
</dbReference>
<dbReference type="SUPFAM" id="SSF56529">
    <property type="entry name" value="FAH"/>
    <property type="match status" value="1"/>
</dbReference>
<dbReference type="STRING" id="576118.SAMN05216216_10852"/>
<evidence type="ECO:0000313" key="5">
    <source>
        <dbReference type="Proteomes" id="UP000199008"/>
    </source>
</evidence>
<evidence type="ECO:0000259" key="3">
    <source>
        <dbReference type="Pfam" id="PF01557"/>
    </source>
</evidence>
<dbReference type="EMBL" id="FNFY01000008">
    <property type="protein sequence ID" value="SDK74046.1"/>
    <property type="molecule type" value="Genomic_DNA"/>
</dbReference>
<comment type="similarity">
    <text evidence="1">Belongs to the FAH family.</text>
</comment>
<dbReference type="GO" id="GO:0018773">
    <property type="term" value="F:acetylpyruvate hydrolase activity"/>
    <property type="evidence" value="ECO:0007669"/>
    <property type="project" value="TreeGrafter"/>
</dbReference>
<keyword evidence="2" id="KW-0479">Metal-binding</keyword>
<dbReference type="InterPro" id="IPR011234">
    <property type="entry name" value="Fumarylacetoacetase-like_C"/>
</dbReference>
<dbReference type="Gene3D" id="3.90.850.10">
    <property type="entry name" value="Fumarylacetoacetase-like, C-terminal domain"/>
    <property type="match status" value="1"/>
</dbReference>
<protein>
    <submittedName>
        <fullName evidence="4">2-keto-4-pentenoate hydratase/2-oxohepta-3-ene-1,7-dioic acid hydratase (Catechol pathway)</fullName>
    </submittedName>
</protein>
<feature type="domain" description="Fumarylacetoacetase-like C-terminal" evidence="3">
    <location>
        <begin position="95"/>
        <end position="298"/>
    </location>
</feature>
<dbReference type="Pfam" id="PF01557">
    <property type="entry name" value="FAA_hydrolase"/>
    <property type="match status" value="1"/>
</dbReference>
<dbReference type="InterPro" id="IPR036663">
    <property type="entry name" value="Fumarylacetoacetase_C_sf"/>
</dbReference>
<reference evidence="5" key="1">
    <citation type="submission" date="2016-10" db="EMBL/GenBank/DDBJ databases">
        <authorList>
            <person name="Varghese N."/>
            <person name="Submissions S."/>
        </authorList>
    </citation>
    <scope>NUCLEOTIDE SEQUENCE [LARGE SCALE GENOMIC DNA]</scope>
    <source>
        <strain evidence="5">CGMCC 1.8895</strain>
    </source>
</reference>
<dbReference type="RefSeq" id="WP_092985806.1">
    <property type="nucleotide sequence ID" value="NZ_FNFY01000008.1"/>
</dbReference>
<dbReference type="AlphaFoldDB" id="A0A1G9ED61"/>
<sequence>MKFLTFEYEDATYYGVKVKREESAWILPKLFADFGEEDNYPKTLLEGISTYHTLDFQEIVRKLVEKANDTENPERYKAPFNDIKFLAPVTPPNNVIALGRNYKKHAEEMNNKADSLYVFTKAASSLAGDEAVIPNHQDITKELDYEGELAVVIGKQAWKIDSSMALDYIYGYTIINDITARDVQREHAQAFLSKNLKGSSPMGPFIVTKDELPNPEQTSIVTKVNDEIRQDGSTDDMVLKIADLIAEISKYITLEPGDVIATGTPSGVGAGMNPPQYLAPGDEIRISINGIGTLTTHIEK</sequence>
<gene>
    <name evidence="4" type="ORF">SAMN05216216_10852</name>
</gene>
<name>A0A1G9ED61_9BACL</name>
<dbReference type="OrthoDB" id="9805307at2"/>
<proteinExistence type="inferred from homology"/>
<evidence type="ECO:0000256" key="2">
    <source>
        <dbReference type="ARBA" id="ARBA00022723"/>
    </source>
</evidence>
<dbReference type="GO" id="GO:0046872">
    <property type="term" value="F:metal ion binding"/>
    <property type="evidence" value="ECO:0007669"/>
    <property type="project" value="UniProtKB-KW"/>
</dbReference>
<dbReference type="Proteomes" id="UP000199008">
    <property type="component" value="Unassembled WGS sequence"/>
</dbReference>
<evidence type="ECO:0000313" key="4">
    <source>
        <dbReference type="EMBL" id="SDK74046.1"/>
    </source>
</evidence>